<feature type="region of interest" description="Disordered" evidence="7">
    <location>
        <begin position="1"/>
        <end position="52"/>
    </location>
</feature>
<dbReference type="InterPro" id="IPR008276">
    <property type="entry name" value="C_nuclsd_transpt"/>
</dbReference>
<comment type="similarity">
    <text evidence="2">Belongs to the concentrative nucleoside transporter (CNT) (TC 2.A.41) family.</text>
</comment>
<feature type="transmembrane region" description="Helical" evidence="8">
    <location>
        <begin position="398"/>
        <end position="418"/>
    </location>
</feature>
<feature type="domain" description="Nucleoside transporter/FeoB GTPase Gate" evidence="11">
    <location>
        <begin position="300"/>
        <end position="392"/>
    </location>
</feature>
<feature type="domain" description="Concentrative nucleoside transporter N-terminal" evidence="9">
    <location>
        <begin position="213"/>
        <end position="285"/>
    </location>
</feature>
<evidence type="ECO:0000256" key="5">
    <source>
        <dbReference type="ARBA" id="ARBA00022989"/>
    </source>
</evidence>
<feature type="domain" description="Concentrative nucleoside transporter C-terminal" evidence="10">
    <location>
        <begin position="481"/>
        <end position="572"/>
    </location>
</feature>
<dbReference type="OrthoDB" id="6075923at2759"/>
<feature type="transmembrane region" description="Helical" evidence="8">
    <location>
        <begin position="297"/>
        <end position="321"/>
    </location>
</feature>
<evidence type="ECO:0000256" key="6">
    <source>
        <dbReference type="ARBA" id="ARBA00023136"/>
    </source>
</evidence>
<organism evidence="12 13">
    <name type="scientific">Orchesella cincta</name>
    <name type="common">Springtail</name>
    <name type="synonym">Podura cincta</name>
    <dbReference type="NCBI Taxonomy" id="48709"/>
    <lineage>
        <taxon>Eukaryota</taxon>
        <taxon>Metazoa</taxon>
        <taxon>Ecdysozoa</taxon>
        <taxon>Arthropoda</taxon>
        <taxon>Hexapoda</taxon>
        <taxon>Collembola</taxon>
        <taxon>Entomobryomorpha</taxon>
        <taxon>Entomobryoidea</taxon>
        <taxon>Orchesellidae</taxon>
        <taxon>Orchesellinae</taxon>
        <taxon>Orchesella</taxon>
    </lineage>
</organism>
<feature type="transmembrane region" description="Helical" evidence="8">
    <location>
        <begin position="100"/>
        <end position="125"/>
    </location>
</feature>
<evidence type="ECO:0000256" key="3">
    <source>
        <dbReference type="ARBA" id="ARBA00022475"/>
    </source>
</evidence>
<evidence type="ECO:0000259" key="9">
    <source>
        <dbReference type="Pfam" id="PF01773"/>
    </source>
</evidence>
<keyword evidence="4 8" id="KW-0812">Transmembrane</keyword>
<protein>
    <submittedName>
        <fullName evidence="12">Sodium/nucleoside cotransporter 1</fullName>
    </submittedName>
</protein>
<sequence>MENQTKNRISLKARVVTPSQHSRRNNFEDVESQSEHNPLEPSSALKSPKVSFDLPPNDTSPPQFEELHFDHAAVSSVSRLFSRARSSTHNFISEPRTKLILQWIGLVLLILGYNAYFIYAIVYNLQNGLDMEWCNGLGLLIILTALTYISLFYFYLLKPLVSKCIPTPISPSSPPQLLQNRAAPSKAPQMDSKAQLVDALQDNQPRRIISGSGIIIIVLIGLLCSKHPERVNWRQVFGGIAAQLCLGLFALRWDGGRLFLECLSGKVISFLAFSNEGAASVFGYLADGSLTISSSTYPLSVIYFFAFFVGVLYHMGIMSWIMVKLGWAFQTVIGTLAAESINAAANIFLGPTEAPLLIKPFLNDMTKSELHAVMTAGFATISGGSMAVYISLGVNASCLLPASVMAAPAALAMSKLIYPETHKSKTGAEQVAAFKPQTEGTALDWIQGSWRCFPVDCKYRGEFDSCNRICGVSQQDSELVWRFTQFSFEFILSKLFVPMALGLGVDSEDAEDVALLLGLKLVVNEFVAFQRLVTMSKLTPRSVRITEYALCNFVNLSSVGVSWVEWASLLRREDKSFPNWFGVPSLLGFYVVFSTLALLVL</sequence>
<evidence type="ECO:0000259" key="11">
    <source>
        <dbReference type="Pfam" id="PF07670"/>
    </source>
</evidence>
<dbReference type="InterPro" id="IPR011642">
    <property type="entry name" value="Gate_dom"/>
</dbReference>
<proteinExistence type="inferred from homology"/>
<evidence type="ECO:0000256" key="4">
    <source>
        <dbReference type="ARBA" id="ARBA00022692"/>
    </source>
</evidence>
<keyword evidence="3" id="KW-1003">Cell membrane</keyword>
<accession>A0A1D2M1X6</accession>
<evidence type="ECO:0000256" key="8">
    <source>
        <dbReference type="SAM" id="Phobius"/>
    </source>
</evidence>
<dbReference type="GO" id="GO:0005415">
    <property type="term" value="F:nucleoside:sodium symporter activity"/>
    <property type="evidence" value="ECO:0007669"/>
    <property type="project" value="TreeGrafter"/>
</dbReference>
<dbReference type="InterPro" id="IPR002668">
    <property type="entry name" value="CNT_N_dom"/>
</dbReference>
<dbReference type="OMA" id="GFSNICA"/>
<dbReference type="InterPro" id="IPR011657">
    <property type="entry name" value="CNT_C_dom"/>
</dbReference>
<feature type="non-terminal residue" evidence="12">
    <location>
        <position position="601"/>
    </location>
</feature>
<dbReference type="STRING" id="48709.A0A1D2M1X6"/>
<gene>
    <name evidence="12" type="ORF">Ocin01_19713</name>
</gene>
<feature type="transmembrane region" description="Helical" evidence="8">
    <location>
        <begin position="208"/>
        <end position="224"/>
    </location>
</feature>
<dbReference type="PANTHER" id="PTHR10590:SF4">
    <property type="entry name" value="SOLUTE CARRIER FAMILY 28 MEMBER 3"/>
    <property type="match status" value="1"/>
</dbReference>
<dbReference type="EMBL" id="LJIJ01006584">
    <property type="protein sequence ID" value="ODM86969.1"/>
    <property type="molecule type" value="Genomic_DNA"/>
</dbReference>
<evidence type="ECO:0000256" key="7">
    <source>
        <dbReference type="SAM" id="MobiDB-lite"/>
    </source>
</evidence>
<evidence type="ECO:0000259" key="10">
    <source>
        <dbReference type="Pfam" id="PF07662"/>
    </source>
</evidence>
<keyword evidence="5 8" id="KW-1133">Transmembrane helix</keyword>
<keyword evidence="6 8" id="KW-0472">Membrane</keyword>
<reference evidence="12 13" key="1">
    <citation type="journal article" date="2016" name="Genome Biol. Evol.">
        <title>Gene Family Evolution Reflects Adaptation to Soil Environmental Stressors in the Genome of the Collembolan Orchesella cincta.</title>
        <authorList>
            <person name="Faddeeva-Vakhrusheva A."/>
            <person name="Derks M.F."/>
            <person name="Anvar S.Y."/>
            <person name="Agamennone V."/>
            <person name="Suring W."/>
            <person name="Smit S."/>
            <person name="van Straalen N.M."/>
            <person name="Roelofs D."/>
        </authorList>
    </citation>
    <scope>NUCLEOTIDE SEQUENCE [LARGE SCALE GENOMIC DNA]</scope>
    <source>
        <tissue evidence="12">Mixed pool</tissue>
    </source>
</reference>
<evidence type="ECO:0000313" key="12">
    <source>
        <dbReference type="EMBL" id="ODM86969.1"/>
    </source>
</evidence>
<keyword evidence="13" id="KW-1185">Reference proteome</keyword>
<dbReference type="Pfam" id="PF01773">
    <property type="entry name" value="Nucleos_tra2_N"/>
    <property type="match status" value="1"/>
</dbReference>
<comment type="subcellular location">
    <subcellularLocation>
        <location evidence="1">Cell membrane</location>
        <topology evidence="1">Multi-pass membrane protein</topology>
    </subcellularLocation>
</comment>
<feature type="transmembrane region" description="Helical" evidence="8">
    <location>
        <begin position="327"/>
        <end position="349"/>
    </location>
</feature>
<evidence type="ECO:0000313" key="13">
    <source>
        <dbReference type="Proteomes" id="UP000094527"/>
    </source>
</evidence>
<dbReference type="AlphaFoldDB" id="A0A1D2M1X6"/>
<evidence type="ECO:0000256" key="2">
    <source>
        <dbReference type="ARBA" id="ARBA00009033"/>
    </source>
</evidence>
<dbReference type="Pfam" id="PF07670">
    <property type="entry name" value="Gate"/>
    <property type="match status" value="1"/>
</dbReference>
<name>A0A1D2M1X6_ORCCI</name>
<dbReference type="PANTHER" id="PTHR10590">
    <property type="entry name" value="SODIUM/NUCLEOSIDE COTRANSPORTER"/>
    <property type="match status" value="1"/>
</dbReference>
<dbReference type="Pfam" id="PF07662">
    <property type="entry name" value="Nucleos_tra2_C"/>
    <property type="match status" value="1"/>
</dbReference>
<feature type="transmembrane region" description="Helical" evidence="8">
    <location>
        <begin position="580"/>
        <end position="600"/>
    </location>
</feature>
<dbReference type="Proteomes" id="UP000094527">
    <property type="component" value="Unassembled WGS sequence"/>
</dbReference>
<evidence type="ECO:0000256" key="1">
    <source>
        <dbReference type="ARBA" id="ARBA00004651"/>
    </source>
</evidence>
<feature type="transmembrane region" description="Helical" evidence="8">
    <location>
        <begin position="370"/>
        <end position="392"/>
    </location>
</feature>
<feature type="transmembrane region" description="Helical" evidence="8">
    <location>
        <begin position="137"/>
        <end position="156"/>
    </location>
</feature>
<dbReference type="GO" id="GO:0005886">
    <property type="term" value="C:plasma membrane"/>
    <property type="evidence" value="ECO:0007669"/>
    <property type="project" value="UniProtKB-SubCell"/>
</dbReference>
<comment type="caution">
    <text evidence="12">The sequence shown here is derived from an EMBL/GenBank/DDBJ whole genome shotgun (WGS) entry which is preliminary data.</text>
</comment>